<comment type="caution">
    <text evidence="1">The sequence shown here is derived from an EMBL/GenBank/DDBJ whole genome shotgun (WGS) entry which is preliminary data.</text>
</comment>
<feature type="non-terminal residue" evidence="1">
    <location>
        <position position="1"/>
    </location>
</feature>
<evidence type="ECO:0000313" key="1">
    <source>
        <dbReference type="EMBL" id="KAK2085943.1"/>
    </source>
</evidence>
<name>A0ABQ9TNE2_SAGOE</name>
<sequence length="57" mass="6224">ICTLAQILGPRKSLQGWDDDLSEMTSRAVPGNEAINGADLESRSGVSFKLYVYDHTP</sequence>
<feature type="non-terminal residue" evidence="1">
    <location>
        <position position="57"/>
    </location>
</feature>
<organism evidence="1 2">
    <name type="scientific">Saguinus oedipus</name>
    <name type="common">Cotton-top tamarin</name>
    <name type="synonym">Oedipomidas oedipus</name>
    <dbReference type="NCBI Taxonomy" id="9490"/>
    <lineage>
        <taxon>Eukaryota</taxon>
        <taxon>Metazoa</taxon>
        <taxon>Chordata</taxon>
        <taxon>Craniata</taxon>
        <taxon>Vertebrata</taxon>
        <taxon>Euteleostomi</taxon>
        <taxon>Mammalia</taxon>
        <taxon>Eutheria</taxon>
        <taxon>Euarchontoglires</taxon>
        <taxon>Primates</taxon>
        <taxon>Haplorrhini</taxon>
        <taxon>Platyrrhini</taxon>
        <taxon>Cebidae</taxon>
        <taxon>Callitrichinae</taxon>
        <taxon>Saguinus</taxon>
    </lineage>
</organism>
<dbReference type="EMBL" id="JASSZA010000020">
    <property type="protein sequence ID" value="KAK2085943.1"/>
    <property type="molecule type" value="Genomic_DNA"/>
</dbReference>
<protein>
    <submittedName>
        <fullName evidence="1">Uncharacterized protein</fullName>
    </submittedName>
</protein>
<evidence type="ECO:0000313" key="2">
    <source>
        <dbReference type="Proteomes" id="UP001266305"/>
    </source>
</evidence>
<accession>A0ABQ9TNE2</accession>
<proteinExistence type="predicted"/>
<dbReference type="Proteomes" id="UP001266305">
    <property type="component" value="Unassembled WGS sequence"/>
</dbReference>
<reference evidence="1 2" key="1">
    <citation type="submission" date="2023-05" db="EMBL/GenBank/DDBJ databases">
        <title>B98-5 Cell Line De Novo Hybrid Assembly: An Optical Mapping Approach.</title>
        <authorList>
            <person name="Kananen K."/>
            <person name="Auerbach J.A."/>
            <person name="Kautto E."/>
            <person name="Blachly J.S."/>
        </authorList>
    </citation>
    <scope>NUCLEOTIDE SEQUENCE [LARGE SCALE GENOMIC DNA]</scope>
    <source>
        <strain evidence="1">B95-8</strain>
        <tissue evidence="1">Cell line</tissue>
    </source>
</reference>
<keyword evidence="2" id="KW-1185">Reference proteome</keyword>
<gene>
    <name evidence="1" type="ORF">P7K49_035368</name>
</gene>